<sequence>MFSGVNFFLLGFLTLIIFISEIQGSANYGDTCDAAHRCQSRASLTCNNGTCQCLMPDIMTFNGKKCTVFAGETCTFITVDLQNGNETKRIEEKLPCVSNAICQDGFCICHSNFYEAANRTCIMKGSIGAPCESTLQCDSHNNLMCNSTTKKCECDSVVSTFDNVRNTCLRLVGTPCNQTSGQNQCVQNAECNNGICTCYNGPYFNNTQKQCERKRGYNQPCEDSNYCRGNLGMSLICNDDKRCACNSTISTYEEEQAKCMKIVGAPCSMYDIECTPNSYCYDGYGRRSRKCMCHPGFIKTNSSKCEPRRSFGKTCKSDEQCDTERNLKCSPRGFCECKEDRARYDPKQERCVKLVDELCDYSSNCVFNSICNRQPWLDAAVCECRKYYEPSQDGSCSAPYGKNCGAGWTSQCNRNQGLVCNEGKCTCEYGNLQVYNSTKRKCESLAYGPCDGNIPCAKNSHCLNTTGDIAHCACNPGFVNVNGSCQLKIGRPCGDDGPICDRSRNLKCVDGTCQCGAFEHFDEESEECKGLVGAICSSNGESSYCTNKAVCQEENTGWQKSGRCTCMLGWKMGEDRRCNPIETGDNTDKPLGS</sequence>
<dbReference type="PANTHER" id="PTHR39069">
    <property type="entry name" value="ECDYSONE-INDUCIBLE GENE E1, ISOFORM A"/>
    <property type="match status" value="1"/>
</dbReference>
<dbReference type="PANTHER" id="PTHR39069:SF8">
    <property type="entry name" value="FI17111P1"/>
    <property type="match status" value="1"/>
</dbReference>
<evidence type="ECO:0000259" key="2">
    <source>
        <dbReference type="PROSITE" id="PS01186"/>
    </source>
</evidence>
<evidence type="ECO:0000313" key="3">
    <source>
        <dbReference type="EMBL" id="CAL8143516.1"/>
    </source>
</evidence>
<feature type="domain" description="EGF-like" evidence="2">
    <location>
        <begin position="472"/>
        <end position="485"/>
    </location>
</feature>
<feature type="domain" description="EGF-like" evidence="2">
    <location>
        <begin position="564"/>
        <end position="578"/>
    </location>
</feature>
<reference evidence="3 4" key="1">
    <citation type="submission" date="2024-08" db="EMBL/GenBank/DDBJ databases">
        <authorList>
            <person name="Cucini C."/>
            <person name="Frati F."/>
        </authorList>
    </citation>
    <scope>NUCLEOTIDE SEQUENCE [LARGE SCALE GENOMIC DNA]</scope>
</reference>
<keyword evidence="1" id="KW-0732">Signal</keyword>
<gene>
    <name evidence="3" type="ORF">ODALV1_LOCUS29650</name>
</gene>
<dbReference type="SMART" id="SM00181">
    <property type="entry name" value="EGF"/>
    <property type="match status" value="6"/>
</dbReference>
<evidence type="ECO:0000256" key="1">
    <source>
        <dbReference type="SAM" id="SignalP"/>
    </source>
</evidence>
<organism evidence="3 4">
    <name type="scientific">Orchesella dallaii</name>
    <dbReference type="NCBI Taxonomy" id="48710"/>
    <lineage>
        <taxon>Eukaryota</taxon>
        <taxon>Metazoa</taxon>
        <taxon>Ecdysozoa</taxon>
        <taxon>Arthropoda</taxon>
        <taxon>Hexapoda</taxon>
        <taxon>Collembola</taxon>
        <taxon>Entomobryomorpha</taxon>
        <taxon>Entomobryoidea</taxon>
        <taxon>Orchesellidae</taxon>
        <taxon>Orchesellinae</taxon>
        <taxon>Orchesella</taxon>
    </lineage>
</organism>
<protein>
    <recommendedName>
        <fullName evidence="2">EGF-like domain-containing protein</fullName>
    </recommendedName>
</protein>
<proteinExistence type="predicted"/>
<feature type="chain" id="PRO_5046413387" description="EGF-like domain-containing protein" evidence="1">
    <location>
        <begin position="25"/>
        <end position="593"/>
    </location>
</feature>
<feature type="signal peptide" evidence="1">
    <location>
        <begin position="1"/>
        <end position="24"/>
    </location>
</feature>
<comment type="caution">
    <text evidence="3">The sequence shown here is derived from an EMBL/GenBank/DDBJ whole genome shotgun (WGS) entry which is preliminary data.</text>
</comment>
<evidence type="ECO:0000313" key="4">
    <source>
        <dbReference type="Proteomes" id="UP001642540"/>
    </source>
</evidence>
<accession>A0ABP1S5F4</accession>
<keyword evidence="4" id="KW-1185">Reference proteome</keyword>
<dbReference type="PROSITE" id="PS01186">
    <property type="entry name" value="EGF_2"/>
    <property type="match status" value="2"/>
</dbReference>
<name>A0ABP1S5F4_9HEXA</name>
<dbReference type="Proteomes" id="UP001642540">
    <property type="component" value="Unassembled WGS sequence"/>
</dbReference>
<dbReference type="InterPro" id="IPR000742">
    <property type="entry name" value="EGF"/>
</dbReference>
<dbReference type="EMBL" id="CAXLJM020000158">
    <property type="protein sequence ID" value="CAL8143516.1"/>
    <property type="molecule type" value="Genomic_DNA"/>
</dbReference>